<dbReference type="Proteomes" id="UP001155057">
    <property type="component" value="Unassembled WGS sequence"/>
</dbReference>
<evidence type="ECO:0000256" key="1">
    <source>
        <dbReference type="SAM" id="MobiDB-lite"/>
    </source>
</evidence>
<sequence length="201" mass="22046">MRLSQDSGEVRDTASPEQVDKMADENQARKSPERQPAPRQQQPKRSGPSSESGDAMPSKGEMKRLMQEFPTPQTALLAASWGENATKNWMESGADPSKIPEKDKQFVSEMLPKMKRGSDAPVESRRVVQGADGGPSAQEAKMARIKAREEMMAGAVSQGAKDRSAAREAARGQLRQMRGEQARQQTQTPEVRRSAPDQGRA</sequence>
<dbReference type="EMBL" id="JANUAE010000015">
    <property type="protein sequence ID" value="MCS3711524.1"/>
    <property type="molecule type" value="Genomic_DNA"/>
</dbReference>
<proteinExistence type="predicted"/>
<feature type="compositionally biased region" description="Basic and acidic residues" evidence="1">
    <location>
        <begin position="160"/>
        <end position="170"/>
    </location>
</feature>
<evidence type="ECO:0000313" key="3">
    <source>
        <dbReference type="Proteomes" id="UP001155057"/>
    </source>
</evidence>
<comment type="caution">
    <text evidence="2">The sequence shown here is derived from an EMBL/GenBank/DDBJ whole genome shotgun (WGS) entry which is preliminary data.</text>
</comment>
<feature type="compositionally biased region" description="Basic and acidic residues" evidence="1">
    <location>
        <begin position="116"/>
        <end position="126"/>
    </location>
</feature>
<feature type="compositionally biased region" description="Basic and acidic residues" evidence="1">
    <location>
        <begin position="8"/>
        <end position="33"/>
    </location>
</feature>
<name>A0A9X2TKD6_9BACT</name>
<dbReference type="RefSeq" id="WP_259124339.1">
    <property type="nucleotide sequence ID" value="NZ_JANUAE010000015.1"/>
</dbReference>
<evidence type="ECO:0000313" key="2">
    <source>
        <dbReference type="EMBL" id="MCS3711524.1"/>
    </source>
</evidence>
<protein>
    <submittedName>
        <fullName evidence="2">Uncharacterized protein</fullName>
    </submittedName>
</protein>
<dbReference type="AlphaFoldDB" id="A0A9X2TKD6"/>
<feature type="region of interest" description="Disordered" evidence="1">
    <location>
        <begin position="113"/>
        <end position="201"/>
    </location>
</feature>
<organism evidence="2 3">
    <name type="scientific">Salinibacter ruber</name>
    <dbReference type="NCBI Taxonomy" id="146919"/>
    <lineage>
        <taxon>Bacteria</taxon>
        <taxon>Pseudomonadati</taxon>
        <taxon>Rhodothermota</taxon>
        <taxon>Rhodothermia</taxon>
        <taxon>Rhodothermales</taxon>
        <taxon>Salinibacteraceae</taxon>
        <taxon>Salinibacter</taxon>
    </lineage>
</organism>
<accession>A0A9X2TKD6</accession>
<feature type="compositionally biased region" description="Basic and acidic residues" evidence="1">
    <location>
        <begin position="190"/>
        <end position="201"/>
    </location>
</feature>
<reference evidence="2" key="1">
    <citation type="submission" date="2022-08" db="EMBL/GenBank/DDBJ databases">
        <title>Genomic Encyclopedia of Type Strains, Phase V (KMG-V): Genome sequencing to study the core and pangenomes of soil and plant-associated prokaryotes.</title>
        <authorList>
            <person name="Whitman W."/>
        </authorList>
    </citation>
    <scope>NUCLEOTIDE SEQUENCE</scope>
    <source>
        <strain evidence="2">SP3049</strain>
    </source>
</reference>
<feature type="region of interest" description="Disordered" evidence="1">
    <location>
        <begin position="1"/>
        <end position="82"/>
    </location>
</feature>
<gene>
    <name evidence="2" type="ORF">GGP61_003157</name>
</gene>